<evidence type="ECO:0000313" key="10">
    <source>
        <dbReference type="Proteomes" id="UP000283374"/>
    </source>
</evidence>
<feature type="binding site" evidence="7">
    <location>
        <position position="292"/>
    </location>
    <ligand>
        <name>Fe(2+)</name>
        <dbReference type="ChEBI" id="CHEBI:29033"/>
    </ligand>
</feature>
<dbReference type="Gene3D" id="3.40.50.1400">
    <property type="match status" value="2"/>
</dbReference>
<comment type="caution">
    <text evidence="7">Lacks conserved residue(s) required for the propagation of feature annotation.</text>
</comment>
<keyword evidence="2 7" id="KW-0408">Iron</keyword>
<dbReference type="EC" id="4.99.1.9" evidence="7"/>
<dbReference type="HAMAP" id="MF_00323">
    <property type="entry name" value="Ferrochelatase"/>
    <property type="match status" value="1"/>
</dbReference>
<sequence>MRAPGVGCDDRSVPPHTLTAPYDALMLASFGGPDGPDDVLPFLRNVTAGKGIPDERLAEVAEHYHHFGGASPINGQNLALQRALVAELERRGIDLPVVWGNRNWSPYTRDALAAAHADGARRVLALVTSAYSSYSGCRQYREDFWSSLDALAMDLGEAEHPLVVDKVRSYFNHPGFVAANVDAVVEAYAQVPDGARVVFVTHSIPDTMEAASEVSGATYSAQHLSVAAEVAARVAERVGHAVEWDLAYCSRSGPPSQPWLEPDVNDHLEELSAAGTSAVVISPIGFISDHMEVAFDLDTEALETAARLGLTAVRADTVGVRTQFVSGLVDLVLERAALARAIDSGEALAPAATVGDLPAFRSVCAPGCCRRQDGVASGVPAACSTDSRS</sequence>
<dbReference type="InterPro" id="IPR001015">
    <property type="entry name" value="Ferrochelatase"/>
</dbReference>
<dbReference type="SUPFAM" id="SSF53800">
    <property type="entry name" value="Chelatase"/>
    <property type="match status" value="1"/>
</dbReference>
<comment type="catalytic activity">
    <reaction evidence="6">
        <text>Fe-coproporphyrin III + 2 H(+) = coproporphyrin III + Fe(2+)</text>
        <dbReference type="Rhea" id="RHEA:49572"/>
        <dbReference type="ChEBI" id="CHEBI:15378"/>
        <dbReference type="ChEBI" id="CHEBI:29033"/>
        <dbReference type="ChEBI" id="CHEBI:68438"/>
        <dbReference type="ChEBI" id="CHEBI:131725"/>
        <dbReference type="EC" id="4.99.1.9"/>
    </reaction>
    <physiologicalReaction direction="right-to-left" evidence="6">
        <dbReference type="Rhea" id="RHEA:49574"/>
    </physiologicalReaction>
</comment>
<dbReference type="GO" id="GO:0046872">
    <property type="term" value="F:metal ion binding"/>
    <property type="evidence" value="ECO:0007669"/>
    <property type="project" value="UniProtKB-KW"/>
</dbReference>
<comment type="similarity">
    <text evidence="7 8">Belongs to the ferrochelatase family.</text>
</comment>
<keyword evidence="7" id="KW-0963">Cytoplasm</keyword>
<organism evidence="9 10">
    <name type="scientific">Cellulomonas rhizosphaerae</name>
    <dbReference type="NCBI Taxonomy" id="2293719"/>
    <lineage>
        <taxon>Bacteria</taxon>
        <taxon>Bacillati</taxon>
        <taxon>Actinomycetota</taxon>
        <taxon>Actinomycetes</taxon>
        <taxon>Micrococcales</taxon>
        <taxon>Cellulomonadaceae</taxon>
        <taxon>Cellulomonas</taxon>
    </lineage>
</organism>
<dbReference type="RefSeq" id="WP_118768029.1">
    <property type="nucleotide sequence ID" value="NZ_QWKP01000213.1"/>
</dbReference>
<feature type="binding site" evidence="7">
    <location>
        <position position="140"/>
    </location>
    <ligand>
        <name>Fe-coproporphyrin III</name>
        <dbReference type="ChEBI" id="CHEBI:68438"/>
    </ligand>
</feature>
<evidence type="ECO:0000256" key="1">
    <source>
        <dbReference type="ARBA" id="ARBA00004744"/>
    </source>
</evidence>
<dbReference type="Proteomes" id="UP000283374">
    <property type="component" value="Unassembled WGS sequence"/>
</dbReference>
<comment type="function">
    <text evidence="7">Involved in coproporphyrin-dependent heme b biosynthesis. Catalyzes the insertion of ferrous iron into coproporphyrin III to form Fe-coproporphyrin III.</text>
</comment>
<dbReference type="NCBIfam" id="NF000689">
    <property type="entry name" value="PRK00035.2-1"/>
    <property type="match status" value="1"/>
</dbReference>
<keyword evidence="7" id="KW-0479">Metal-binding</keyword>
<dbReference type="GO" id="GO:0005737">
    <property type="term" value="C:cytoplasm"/>
    <property type="evidence" value="ECO:0007669"/>
    <property type="project" value="UniProtKB-SubCell"/>
</dbReference>
<evidence type="ECO:0000256" key="7">
    <source>
        <dbReference type="HAMAP-Rule" id="MF_00323"/>
    </source>
</evidence>
<name>A0A413RJ87_9CELL</name>
<comment type="subcellular location">
    <subcellularLocation>
        <location evidence="7">Cytoplasm</location>
    </subcellularLocation>
</comment>
<protein>
    <recommendedName>
        <fullName evidence="7">Coproporphyrin III ferrochelatase</fullName>
        <ecNumber evidence="7">4.99.1.9</ecNumber>
    </recommendedName>
</protein>
<proteinExistence type="inferred from homology"/>
<gene>
    <name evidence="7" type="primary">cpfC</name>
    <name evidence="9" type="ORF">D1825_13885</name>
</gene>
<dbReference type="CDD" id="cd03411">
    <property type="entry name" value="Ferrochelatase_N"/>
    <property type="match status" value="1"/>
</dbReference>
<reference evidence="9 10" key="1">
    <citation type="submission" date="2018-08" db="EMBL/GenBank/DDBJ databases">
        <title>Cellulomonas rhizosphaerae sp. nov., a novel actinomycete isolated from soil.</title>
        <authorList>
            <person name="Tian Y."/>
        </authorList>
    </citation>
    <scope>NUCLEOTIDE SEQUENCE [LARGE SCALE GENOMIC DNA]</scope>
    <source>
        <strain evidence="9 10">NEAU-TCZ24</strain>
    </source>
</reference>
<dbReference type="InterPro" id="IPR033659">
    <property type="entry name" value="Ferrochelatase_N"/>
</dbReference>
<keyword evidence="3 7" id="KW-0350">Heme biosynthesis</keyword>
<evidence type="ECO:0000313" key="9">
    <source>
        <dbReference type="EMBL" id="RHA38532.1"/>
    </source>
</evidence>
<dbReference type="InterPro" id="IPR033644">
    <property type="entry name" value="Ferrochelatase_C"/>
</dbReference>
<comment type="pathway">
    <text evidence="1 7">Porphyrin-containing compound metabolism; protoheme biosynthesis.</text>
</comment>
<evidence type="ECO:0000256" key="4">
    <source>
        <dbReference type="ARBA" id="ARBA00023239"/>
    </source>
</evidence>
<evidence type="ECO:0000256" key="2">
    <source>
        <dbReference type="ARBA" id="ARBA00023004"/>
    </source>
</evidence>
<feature type="binding site" evidence="7">
    <location>
        <position position="202"/>
    </location>
    <ligand>
        <name>Fe(2+)</name>
        <dbReference type="ChEBI" id="CHEBI:29033"/>
    </ligand>
</feature>
<keyword evidence="5 7" id="KW-0627">Porphyrin biosynthesis</keyword>
<dbReference type="CDD" id="cd00419">
    <property type="entry name" value="Ferrochelatase_C"/>
    <property type="match status" value="1"/>
</dbReference>
<comment type="caution">
    <text evidence="9">The sequence shown here is derived from an EMBL/GenBank/DDBJ whole genome shotgun (WGS) entry which is preliminary data.</text>
</comment>
<evidence type="ECO:0000256" key="3">
    <source>
        <dbReference type="ARBA" id="ARBA00023133"/>
    </source>
</evidence>
<dbReference type="PANTHER" id="PTHR11108:SF1">
    <property type="entry name" value="FERROCHELATASE, MITOCHONDRIAL"/>
    <property type="match status" value="1"/>
</dbReference>
<dbReference type="UniPathway" id="UPA00252"/>
<keyword evidence="4 7" id="KW-0456">Lyase</keyword>
<dbReference type="PANTHER" id="PTHR11108">
    <property type="entry name" value="FERROCHELATASE"/>
    <property type="match status" value="1"/>
</dbReference>
<dbReference type="EMBL" id="QWKP01000213">
    <property type="protein sequence ID" value="RHA38532.1"/>
    <property type="molecule type" value="Genomic_DNA"/>
</dbReference>
<evidence type="ECO:0000256" key="6">
    <source>
        <dbReference type="ARBA" id="ARBA00024536"/>
    </source>
</evidence>
<dbReference type="Pfam" id="PF00762">
    <property type="entry name" value="Ferrochelatase"/>
    <property type="match status" value="1"/>
</dbReference>
<dbReference type="GO" id="GO:0004325">
    <property type="term" value="F:ferrochelatase activity"/>
    <property type="evidence" value="ECO:0007669"/>
    <property type="project" value="UniProtKB-UniRule"/>
</dbReference>
<dbReference type="AlphaFoldDB" id="A0A413RJ87"/>
<keyword evidence="10" id="KW-1185">Reference proteome</keyword>
<feature type="binding site" evidence="7">
    <location>
        <position position="71"/>
    </location>
    <ligand>
        <name>Fe-coproporphyrin III</name>
        <dbReference type="ChEBI" id="CHEBI:68438"/>
    </ligand>
</feature>
<accession>A0A413RJ87</accession>
<evidence type="ECO:0000256" key="8">
    <source>
        <dbReference type="RuleBase" id="RU004185"/>
    </source>
</evidence>
<dbReference type="OrthoDB" id="9776380at2"/>
<evidence type="ECO:0000256" key="5">
    <source>
        <dbReference type="ARBA" id="ARBA00023244"/>
    </source>
</evidence>
<dbReference type="GO" id="GO:0006783">
    <property type="term" value="P:heme biosynthetic process"/>
    <property type="evidence" value="ECO:0007669"/>
    <property type="project" value="UniProtKB-UniRule"/>
</dbReference>